<reference evidence="2" key="1">
    <citation type="submission" date="2016-11" db="EMBL/GenBank/DDBJ databases">
        <authorList>
            <person name="Shukria A."/>
            <person name="Stevens D.C."/>
        </authorList>
    </citation>
    <scope>NUCLEOTIDE SEQUENCE [LARGE SCALE GENOMIC DNA]</scope>
    <source>
        <strain evidence="2">Cbfe23</strain>
    </source>
</reference>
<sequence length="132" mass="14966">MIYNHNFDADSVLEVLRTINEKYPEGSREDEALRIAAVALFYVRETQKLDDYREFFRSFYTPAIDYIVVSQTFATREEADAWLGGGSAREGALVGIAGQGFQVMPGRKGPGLRFVRMPLPEELMKNEPPKTE</sequence>
<reference evidence="1 2" key="2">
    <citation type="submission" date="2016-12" db="EMBL/GenBank/DDBJ databases">
        <title>Draft Genome Sequence of Cystobacter ferrugineus Strain Cbfe23.</title>
        <authorList>
            <person name="Akbar S."/>
            <person name="Dowd S.E."/>
            <person name="Stevens D.C."/>
        </authorList>
    </citation>
    <scope>NUCLEOTIDE SEQUENCE [LARGE SCALE GENOMIC DNA]</scope>
    <source>
        <strain evidence="1 2">Cbfe23</strain>
    </source>
</reference>
<name>A0A1L9B483_9BACT</name>
<evidence type="ECO:0000313" key="2">
    <source>
        <dbReference type="Proteomes" id="UP000182229"/>
    </source>
</evidence>
<dbReference type="Proteomes" id="UP000182229">
    <property type="component" value="Unassembled WGS sequence"/>
</dbReference>
<comment type="caution">
    <text evidence="1">The sequence shown here is derived from an EMBL/GenBank/DDBJ whole genome shotgun (WGS) entry which is preliminary data.</text>
</comment>
<dbReference type="STRING" id="83449.BON30_31685"/>
<keyword evidence="2" id="KW-1185">Reference proteome</keyword>
<gene>
    <name evidence="1" type="ORF">BON30_31685</name>
</gene>
<protein>
    <submittedName>
        <fullName evidence="1">Uncharacterized protein</fullName>
    </submittedName>
</protein>
<evidence type="ECO:0000313" key="1">
    <source>
        <dbReference type="EMBL" id="OJH37046.1"/>
    </source>
</evidence>
<dbReference type="AlphaFoldDB" id="A0A1L9B483"/>
<dbReference type="EMBL" id="MPIN01000009">
    <property type="protein sequence ID" value="OJH37046.1"/>
    <property type="molecule type" value="Genomic_DNA"/>
</dbReference>
<dbReference type="RefSeq" id="WP_071902192.1">
    <property type="nucleotide sequence ID" value="NZ_MPIN01000009.1"/>
</dbReference>
<proteinExistence type="predicted"/>
<dbReference type="OrthoDB" id="5511658at2"/>
<organism evidence="1 2">
    <name type="scientific">Cystobacter ferrugineus</name>
    <dbReference type="NCBI Taxonomy" id="83449"/>
    <lineage>
        <taxon>Bacteria</taxon>
        <taxon>Pseudomonadati</taxon>
        <taxon>Myxococcota</taxon>
        <taxon>Myxococcia</taxon>
        <taxon>Myxococcales</taxon>
        <taxon>Cystobacterineae</taxon>
        <taxon>Archangiaceae</taxon>
        <taxon>Cystobacter</taxon>
    </lineage>
</organism>
<accession>A0A1L9B483</accession>